<dbReference type="Pfam" id="PF00149">
    <property type="entry name" value="Metallophos"/>
    <property type="match status" value="1"/>
</dbReference>
<gene>
    <name evidence="4" type="ORF">THIOM_005071</name>
</gene>
<keyword evidence="5" id="KW-1185">Reference proteome</keyword>
<comment type="caution">
    <text evidence="4">The sequence shown here is derived from an EMBL/GenBank/DDBJ whole genome shotgun (WGS) entry which is preliminary data.</text>
</comment>
<accession>A0A176RU75</accession>
<proteinExistence type="predicted"/>
<evidence type="ECO:0000259" key="3">
    <source>
        <dbReference type="Pfam" id="PF00149"/>
    </source>
</evidence>
<dbReference type="PANTHER" id="PTHR31302:SF31">
    <property type="entry name" value="PHOSPHODIESTERASE YAEI"/>
    <property type="match status" value="1"/>
</dbReference>
<dbReference type="PATRIC" id="fig|1003181.4.peg.6710"/>
<evidence type="ECO:0000313" key="5">
    <source>
        <dbReference type="Proteomes" id="UP000076962"/>
    </source>
</evidence>
<dbReference type="GO" id="GO:0016020">
    <property type="term" value="C:membrane"/>
    <property type="evidence" value="ECO:0007669"/>
    <property type="project" value="GOC"/>
</dbReference>
<protein>
    <submittedName>
        <fullName evidence="4">Phosphohydrolase</fullName>
    </submittedName>
</protein>
<dbReference type="PANTHER" id="PTHR31302">
    <property type="entry name" value="TRANSMEMBRANE PROTEIN WITH METALLOPHOSPHOESTERASE DOMAIN-RELATED"/>
    <property type="match status" value="1"/>
</dbReference>
<dbReference type="SUPFAM" id="SSF56300">
    <property type="entry name" value="Metallo-dependent phosphatases"/>
    <property type="match status" value="1"/>
</dbReference>
<dbReference type="InterPro" id="IPR029052">
    <property type="entry name" value="Metallo-depent_PP-like"/>
</dbReference>
<organism evidence="4 5">
    <name type="scientific">Candidatus Thiomargarita nelsonii</name>
    <dbReference type="NCBI Taxonomy" id="1003181"/>
    <lineage>
        <taxon>Bacteria</taxon>
        <taxon>Pseudomonadati</taxon>
        <taxon>Pseudomonadota</taxon>
        <taxon>Gammaproteobacteria</taxon>
        <taxon>Thiotrichales</taxon>
        <taxon>Thiotrichaceae</taxon>
        <taxon>Thiomargarita</taxon>
    </lineage>
</organism>
<dbReference type="GO" id="GO:0008758">
    <property type="term" value="F:UDP-2,3-diacylglucosamine hydrolase activity"/>
    <property type="evidence" value="ECO:0007669"/>
    <property type="project" value="TreeGrafter"/>
</dbReference>
<keyword evidence="2 4" id="KW-0378">Hydrolase</keyword>
<sequence length="324" mass="37451">MKSHPPIKNTNLSIQSLSPDPINLRQIWAANRFWMEMSNMKTKRYRNRGPHHWYQLLFMMKTFEFCLHLTGGYKRGVRNAENIILRDISLSFPNLPKAFEGMAILHLSDLHLDGMKGLEDKILRLLDNRTVDLCVLTGDYRTKLHGQHKHVIECLKYLIEHIQSRQGFIGILGNHDGCHMVNPMEKIGIQMLINESYFIHRGDERIQLIGTDDVHYYYTDQALHALEQIETEFSIALVHSPELYDLAAQMGIDLYLCGHTHAGQVCLPGGIPLIKHLNRGKRYYRGHWHYQKMQGITHAGVGTSGIPVRFNTQGEILIHHLHRK</sequence>
<dbReference type="GO" id="GO:0009245">
    <property type="term" value="P:lipid A biosynthetic process"/>
    <property type="evidence" value="ECO:0007669"/>
    <property type="project" value="TreeGrafter"/>
</dbReference>
<dbReference type="GO" id="GO:0046872">
    <property type="term" value="F:metal ion binding"/>
    <property type="evidence" value="ECO:0007669"/>
    <property type="project" value="UniProtKB-KW"/>
</dbReference>
<feature type="domain" description="Calcineurin-like phosphoesterase" evidence="3">
    <location>
        <begin position="102"/>
        <end position="262"/>
    </location>
</feature>
<reference evidence="4 5" key="1">
    <citation type="submission" date="2016-05" db="EMBL/GenBank/DDBJ databases">
        <title>Single-cell genome of chain-forming Candidatus Thiomargarita nelsonii and comparison to other large sulfur-oxidizing bacteria.</title>
        <authorList>
            <person name="Winkel M."/>
            <person name="Salman V."/>
            <person name="Woyke T."/>
            <person name="Schulz-Vogt H."/>
            <person name="Richter M."/>
            <person name="Flood B."/>
            <person name="Bailey J."/>
            <person name="Amann R."/>
            <person name="Mussmann M."/>
        </authorList>
    </citation>
    <scope>NUCLEOTIDE SEQUENCE [LARGE SCALE GENOMIC DNA]</scope>
    <source>
        <strain evidence="4 5">THI036</strain>
    </source>
</reference>
<dbReference type="InterPro" id="IPR051158">
    <property type="entry name" value="Metallophosphoesterase_sf"/>
</dbReference>
<dbReference type="InterPro" id="IPR004843">
    <property type="entry name" value="Calcineurin-like_PHP"/>
</dbReference>
<evidence type="ECO:0000313" key="4">
    <source>
        <dbReference type="EMBL" id="OAD19303.1"/>
    </source>
</evidence>
<dbReference type="EMBL" id="LUTY01002857">
    <property type="protein sequence ID" value="OAD19303.1"/>
    <property type="molecule type" value="Genomic_DNA"/>
</dbReference>
<dbReference type="Gene3D" id="3.60.21.10">
    <property type="match status" value="1"/>
</dbReference>
<evidence type="ECO:0000256" key="1">
    <source>
        <dbReference type="ARBA" id="ARBA00022723"/>
    </source>
</evidence>
<dbReference type="Proteomes" id="UP000076962">
    <property type="component" value="Unassembled WGS sequence"/>
</dbReference>
<evidence type="ECO:0000256" key="2">
    <source>
        <dbReference type="ARBA" id="ARBA00022801"/>
    </source>
</evidence>
<name>A0A176RU75_9GAMM</name>
<dbReference type="AlphaFoldDB" id="A0A176RU75"/>
<keyword evidence="1" id="KW-0479">Metal-binding</keyword>